<dbReference type="EMBL" id="GG663739">
    <property type="protein sequence ID" value="EEH57107.1"/>
    <property type="molecule type" value="Genomic_DNA"/>
</dbReference>
<keyword evidence="2" id="KW-1185">Reference proteome</keyword>
<dbReference type="GeneID" id="9684463"/>
<dbReference type="GO" id="GO:0047631">
    <property type="term" value="F:ADP-ribose diphosphatase activity"/>
    <property type="evidence" value="ECO:0007669"/>
    <property type="project" value="TreeGrafter"/>
</dbReference>
<dbReference type="KEGG" id="mpp:MICPUCDRAFT_58423"/>
<dbReference type="SUPFAM" id="SSF56300">
    <property type="entry name" value="Metallo-dependent phosphatases"/>
    <property type="match status" value="1"/>
</dbReference>
<evidence type="ECO:0000313" key="1">
    <source>
        <dbReference type="EMBL" id="EEH57107.1"/>
    </source>
</evidence>
<dbReference type="AlphaFoldDB" id="C1MSB6"/>
<dbReference type="InterPro" id="IPR029052">
    <property type="entry name" value="Metallo-depent_PP-like"/>
</dbReference>
<dbReference type="GO" id="GO:0047734">
    <property type="term" value="F:CDP-glycerol diphosphatase activity"/>
    <property type="evidence" value="ECO:0007669"/>
    <property type="project" value="TreeGrafter"/>
</dbReference>
<name>C1MSB6_MICPC</name>
<accession>C1MSB6</accession>
<dbReference type="eggNOG" id="ENOG502S7NI">
    <property type="taxonomic scope" value="Eukaryota"/>
</dbReference>
<gene>
    <name evidence="1" type="ORF">MICPUCDRAFT_58423</name>
</gene>
<organism evidence="2">
    <name type="scientific">Micromonas pusilla (strain CCMP1545)</name>
    <name type="common">Picoplanktonic green alga</name>
    <dbReference type="NCBI Taxonomy" id="564608"/>
    <lineage>
        <taxon>Eukaryota</taxon>
        <taxon>Viridiplantae</taxon>
        <taxon>Chlorophyta</taxon>
        <taxon>Mamiellophyceae</taxon>
        <taxon>Mamiellales</taxon>
        <taxon>Mamiellaceae</taxon>
        <taxon>Micromonas</taxon>
    </lineage>
</organism>
<dbReference type="GO" id="GO:0008663">
    <property type="term" value="F:2',3'-cyclic-nucleotide 2'-phosphodiesterase activity"/>
    <property type="evidence" value="ECO:0007669"/>
    <property type="project" value="TreeGrafter"/>
</dbReference>
<proteinExistence type="predicted"/>
<dbReference type="PANTHER" id="PTHR16509">
    <property type="match status" value="1"/>
</dbReference>
<dbReference type="Gene3D" id="3.60.21.10">
    <property type="match status" value="1"/>
</dbReference>
<dbReference type="PANTHER" id="PTHR16509:SF8">
    <property type="entry name" value="MANGANESE-DEPENDENT ADP-RIBOSE_CDP-ALCOHOL DIPHOSPHATASE"/>
    <property type="match status" value="1"/>
</dbReference>
<reference evidence="1 2" key="1">
    <citation type="journal article" date="2009" name="Science">
        <title>Green evolution and dynamic adaptations revealed by genomes of the marine picoeukaryotes Micromonas.</title>
        <authorList>
            <person name="Worden A.Z."/>
            <person name="Lee J.H."/>
            <person name="Mock T."/>
            <person name="Rouze P."/>
            <person name="Simmons M.P."/>
            <person name="Aerts A.L."/>
            <person name="Allen A.E."/>
            <person name="Cuvelier M.L."/>
            <person name="Derelle E."/>
            <person name="Everett M.V."/>
            <person name="Foulon E."/>
            <person name="Grimwood J."/>
            <person name="Gundlach H."/>
            <person name="Henrissat B."/>
            <person name="Napoli C."/>
            <person name="McDonald S.M."/>
            <person name="Parker M.S."/>
            <person name="Rombauts S."/>
            <person name="Salamov A."/>
            <person name="Von Dassow P."/>
            <person name="Badger J.H."/>
            <person name="Coutinho P.M."/>
            <person name="Demir E."/>
            <person name="Dubchak I."/>
            <person name="Gentemann C."/>
            <person name="Eikrem W."/>
            <person name="Gready J.E."/>
            <person name="John U."/>
            <person name="Lanier W."/>
            <person name="Lindquist E.A."/>
            <person name="Lucas S."/>
            <person name="Mayer K.F."/>
            <person name="Moreau H."/>
            <person name="Not F."/>
            <person name="Otillar R."/>
            <person name="Panaud O."/>
            <person name="Pangilinan J."/>
            <person name="Paulsen I."/>
            <person name="Piegu B."/>
            <person name="Poliakov A."/>
            <person name="Robbens S."/>
            <person name="Schmutz J."/>
            <person name="Toulza E."/>
            <person name="Wyss T."/>
            <person name="Zelensky A."/>
            <person name="Zhou K."/>
            <person name="Armbrust E.V."/>
            <person name="Bhattacharya D."/>
            <person name="Goodenough U.W."/>
            <person name="Van de Peer Y."/>
            <person name="Grigoriev I.V."/>
        </authorList>
    </citation>
    <scope>NUCLEOTIDE SEQUENCE [LARGE SCALE GENOMIC DNA]</scope>
    <source>
        <strain evidence="1 2">CCMP1545</strain>
    </source>
</reference>
<protein>
    <submittedName>
        <fullName evidence="1">Predicted protein</fullName>
    </submittedName>
</protein>
<sequence length="459" mass="49297">MIPRRPRLPAINQPGSAARLEVMRSKPLFTIGLFADAQYADRDDHERECEPGRVKYFREGPARLRAAMRDIRKRGGESLACVLNLGDIIDGRNDDDVRAEVPTRRAAVPEHLLRQNLEDLALMAGIVEETRGATPVYHCLGNHDLNVPREDALRVLGGNPGRAAYFTKKLPRGWRLIVLDTTDVNPRYATPGSEAQLAGEAYVRDAKAAAAGGDAARVLGAPAPDDVCKPWGGGVGDAQLAWLEKTLADAVTNEERVLIASHCALSPTSARPGMAAWNARELARTLEARSMSHRSPYDRVGVACPAVALCVAGHDHPGGYGRTLVINPKDGLHTFGRVHHVTLEAMLEAKRGSTSYATLEVYDHDVAVVGVGAATSRRLQARSISHWFPYDRVGVVSPDGNFTGVALFGAAMNDIATGGRGSGDGGGDDVYAGVNMDELSIVDWINANRGRGGLDVKIE</sequence>
<dbReference type="RefSeq" id="XP_003058652.1">
    <property type="nucleotide sequence ID" value="XM_003058606.1"/>
</dbReference>
<dbReference type="Proteomes" id="UP000001876">
    <property type="component" value="Unassembled WGS sequence"/>
</dbReference>
<dbReference type="OMA" id="HPGGYGR"/>
<dbReference type="STRING" id="564608.C1MSB6"/>
<dbReference type="GO" id="GO:0030145">
    <property type="term" value="F:manganese ion binding"/>
    <property type="evidence" value="ECO:0007669"/>
    <property type="project" value="TreeGrafter"/>
</dbReference>
<evidence type="ECO:0000313" key="2">
    <source>
        <dbReference type="Proteomes" id="UP000001876"/>
    </source>
</evidence>
<dbReference type="OrthoDB" id="9675250at2759"/>